<evidence type="ECO:0000313" key="9">
    <source>
        <dbReference type="EMBL" id="TNN45912.1"/>
    </source>
</evidence>
<dbReference type="EMBL" id="SRLO01000816">
    <property type="protein sequence ID" value="TNN45912.1"/>
    <property type="molecule type" value="Genomic_DNA"/>
</dbReference>
<dbReference type="PANTHER" id="PTHR14003:SF23">
    <property type="entry name" value="ZINC FINGER PROTEIN 143"/>
    <property type="match status" value="1"/>
</dbReference>
<dbReference type="FunFam" id="3.30.160.60:FF:002281">
    <property type="match status" value="1"/>
</dbReference>
<dbReference type="GO" id="GO:0008270">
    <property type="term" value="F:zinc ion binding"/>
    <property type="evidence" value="ECO:0007669"/>
    <property type="project" value="UniProtKB-KW"/>
</dbReference>
<dbReference type="FunFam" id="3.30.160.60:FF:001325">
    <property type="entry name" value="zinc finger protein 200"/>
    <property type="match status" value="1"/>
</dbReference>
<comment type="caution">
    <text evidence="9">The sequence shown here is derived from an EMBL/GenBank/DDBJ whole genome shotgun (WGS) entry which is preliminary data.</text>
</comment>
<keyword evidence="3 6" id="KW-0863">Zinc-finger</keyword>
<feature type="region of interest" description="Disordered" evidence="7">
    <location>
        <begin position="171"/>
        <end position="274"/>
    </location>
</feature>
<feature type="compositionally biased region" description="Low complexity" evidence="7">
    <location>
        <begin position="66"/>
        <end position="76"/>
    </location>
</feature>
<dbReference type="PROSITE" id="PS00028">
    <property type="entry name" value="ZINC_FINGER_C2H2_1"/>
    <property type="match status" value="3"/>
</dbReference>
<dbReference type="FunFam" id="3.30.160.60:FF:000100">
    <property type="entry name" value="Zinc finger 45-like"/>
    <property type="match status" value="1"/>
</dbReference>
<accession>A0A4Z2G037</accession>
<evidence type="ECO:0000256" key="7">
    <source>
        <dbReference type="SAM" id="MobiDB-lite"/>
    </source>
</evidence>
<dbReference type="GO" id="GO:0000981">
    <property type="term" value="F:DNA-binding transcription factor activity, RNA polymerase II-specific"/>
    <property type="evidence" value="ECO:0007669"/>
    <property type="project" value="TreeGrafter"/>
</dbReference>
<keyword evidence="1" id="KW-0479">Metal-binding</keyword>
<gene>
    <name evidence="9" type="primary">ZNF775</name>
    <name evidence="9" type="ORF">EYF80_043861</name>
</gene>
<evidence type="ECO:0000256" key="3">
    <source>
        <dbReference type="ARBA" id="ARBA00022771"/>
    </source>
</evidence>
<dbReference type="PROSITE" id="PS50157">
    <property type="entry name" value="ZINC_FINGER_C2H2_2"/>
    <property type="match status" value="3"/>
</dbReference>
<dbReference type="GO" id="GO:0005667">
    <property type="term" value="C:transcription regulator complex"/>
    <property type="evidence" value="ECO:0007669"/>
    <property type="project" value="TreeGrafter"/>
</dbReference>
<sequence>MTVCEALHAQLTSVMEALTAAAVAEICELVSGRCAGLRLEVGRSHRENRELRRQLRLMETAAAARSAAAPAGGSAPFTPDHFRSAAGANQLTGRRRGPTERSPDTREDSPAEELKDQDVVLIKEEMAKEEEEELLLNEDGTEMQLSDPDGVEEGPSGLMLHSAAAAMRLWGQSSDGPSEQRSHGASPGSPGGAESRSSDAPFDSIGVQRHFLFGPGGSPASSPPWPSDPKRDATPMGSLPYDADLDPWTDRGRAPGAAPRRADGAPDPLGLAGFPPPEPPDRFCGDGRRFGCGCCGKSFTSSRSLETHTRVHTGERPFSCAQCGKRFTQSGHLKTHQSVHTGERPFSCPACGKRFAGKQNLRIHQRKHHAAPD</sequence>
<keyword evidence="4" id="KW-0862">Zinc</keyword>
<proteinExistence type="predicted"/>
<evidence type="ECO:0000313" key="10">
    <source>
        <dbReference type="Proteomes" id="UP000314294"/>
    </source>
</evidence>
<feature type="compositionally biased region" description="Acidic residues" evidence="7">
    <location>
        <begin position="127"/>
        <end position="141"/>
    </location>
</feature>
<evidence type="ECO:0000259" key="8">
    <source>
        <dbReference type="PROSITE" id="PS50157"/>
    </source>
</evidence>
<protein>
    <submittedName>
        <fullName evidence="9">Zinc finger protein 775</fullName>
    </submittedName>
</protein>
<keyword evidence="2" id="KW-0677">Repeat</keyword>
<dbReference type="SMART" id="SM00355">
    <property type="entry name" value="ZnF_C2H2"/>
    <property type="match status" value="3"/>
</dbReference>
<evidence type="ECO:0000256" key="6">
    <source>
        <dbReference type="PROSITE-ProRule" id="PRU00042"/>
    </source>
</evidence>
<dbReference type="GO" id="GO:0000785">
    <property type="term" value="C:chromatin"/>
    <property type="evidence" value="ECO:0007669"/>
    <property type="project" value="TreeGrafter"/>
</dbReference>
<feature type="domain" description="C2H2-type" evidence="8">
    <location>
        <begin position="346"/>
        <end position="373"/>
    </location>
</feature>
<evidence type="ECO:0000256" key="4">
    <source>
        <dbReference type="ARBA" id="ARBA00022833"/>
    </source>
</evidence>
<evidence type="ECO:0000256" key="5">
    <source>
        <dbReference type="ARBA" id="ARBA00023242"/>
    </source>
</evidence>
<dbReference type="PANTHER" id="PTHR14003">
    <property type="entry name" value="TRANSCRIPTIONAL REPRESSOR PROTEIN YY"/>
    <property type="match status" value="1"/>
</dbReference>
<feature type="compositionally biased region" description="Basic and acidic residues" evidence="7">
    <location>
        <begin position="97"/>
        <end position="126"/>
    </location>
</feature>
<keyword evidence="10" id="KW-1185">Reference proteome</keyword>
<dbReference type="AlphaFoldDB" id="A0A4Z2G037"/>
<evidence type="ECO:0000256" key="2">
    <source>
        <dbReference type="ARBA" id="ARBA00022737"/>
    </source>
</evidence>
<dbReference type="GO" id="GO:0000978">
    <property type="term" value="F:RNA polymerase II cis-regulatory region sequence-specific DNA binding"/>
    <property type="evidence" value="ECO:0007669"/>
    <property type="project" value="TreeGrafter"/>
</dbReference>
<dbReference type="Gene3D" id="3.30.160.60">
    <property type="entry name" value="Classic Zinc Finger"/>
    <property type="match status" value="3"/>
</dbReference>
<dbReference type="Pfam" id="PF00096">
    <property type="entry name" value="zf-C2H2"/>
    <property type="match status" value="3"/>
</dbReference>
<feature type="domain" description="C2H2-type" evidence="8">
    <location>
        <begin position="318"/>
        <end position="345"/>
    </location>
</feature>
<dbReference type="OrthoDB" id="8922241at2759"/>
<name>A0A4Z2G037_9TELE</name>
<reference evidence="9 10" key="1">
    <citation type="submission" date="2019-03" db="EMBL/GenBank/DDBJ databases">
        <title>First draft genome of Liparis tanakae, snailfish: a comprehensive survey of snailfish specific genes.</title>
        <authorList>
            <person name="Kim W."/>
            <person name="Song I."/>
            <person name="Jeong J.-H."/>
            <person name="Kim D."/>
            <person name="Kim S."/>
            <person name="Ryu S."/>
            <person name="Song J.Y."/>
            <person name="Lee S.K."/>
        </authorList>
    </citation>
    <scope>NUCLEOTIDE SEQUENCE [LARGE SCALE GENOMIC DNA]</scope>
    <source>
        <tissue evidence="9">Muscle</tissue>
    </source>
</reference>
<dbReference type="InterPro" id="IPR036236">
    <property type="entry name" value="Znf_C2H2_sf"/>
</dbReference>
<dbReference type="Proteomes" id="UP000314294">
    <property type="component" value="Unassembled WGS sequence"/>
</dbReference>
<organism evidence="9 10">
    <name type="scientific">Liparis tanakae</name>
    <name type="common">Tanaka's snailfish</name>
    <dbReference type="NCBI Taxonomy" id="230148"/>
    <lineage>
        <taxon>Eukaryota</taxon>
        <taxon>Metazoa</taxon>
        <taxon>Chordata</taxon>
        <taxon>Craniata</taxon>
        <taxon>Vertebrata</taxon>
        <taxon>Euteleostomi</taxon>
        <taxon>Actinopterygii</taxon>
        <taxon>Neopterygii</taxon>
        <taxon>Teleostei</taxon>
        <taxon>Neoteleostei</taxon>
        <taxon>Acanthomorphata</taxon>
        <taxon>Eupercaria</taxon>
        <taxon>Perciformes</taxon>
        <taxon>Cottioidei</taxon>
        <taxon>Cottales</taxon>
        <taxon>Liparidae</taxon>
        <taxon>Liparis</taxon>
    </lineage>
</organism>
<dbReference type="GO" id="GO:0031519">
    <property type="term" value="C:PcG protein complex"/>
    <property type="evidence" value="ECO:0007669"/>
    <property type="project" value="TreeGrafter"/>
</dbReference>
<evidence type="ECO:0000256" key="1">
    <source>
        <dbReference type="ARBA" id="ARBA00022723"/>
    </source>
</evidence>
<keyword evidence="5" id="KW-0539">Nucleus</keyword>
<dbReference type="SUPFAM" id="SSF57667">
    <property type="entry name" value="beta-beta-alpha zinc fingers"/>
    <property type="match status" value="2"/>
</dbReference>
<feature type="region of interest" description="Disordered" evidence="7">
    <location>
        <begin position="66"/>
        <end position="156"/>
    </location>
</feature>
<dbReference type="InterPro" id="IPR013087">
    <property type="entry name" value="Znf_C2H2_type"/>
</dbReference>
<feature type="domain" description="C2H2-type" evidence="8">
    <location>
        <begin position="290"/>
        <end position="317"/>
    </location>
</feature>
<feature type="compositionally biased region" description="Low complexity" evidence="7">
    <location>
        <begin position="183"/>
        <end position="195"/>
    </location>
</feature>